<comment type="subcellular location">
    <subcellularLocation>
        <location evidence="3">Endoplasmic reticulum membrane</location>
        <topology evidence="3">Peripheral membrane protein</topology>
    </subcellularLocation>
    <subcellularLocation>
        <location evidence="2">Microsome membrane</location>
        <topology evidence="2">Peripheral membrane protein</topology>
    </subcellularLocation>
</comment>
<dbReference type="PRINTS" id="PR00463">
    <property type="entry name" value="EP450I"/>
</dbReference>
<keyword evidence="11 13" id="KW-0503">Monooxygenase</keyword>
<evidence type="ECO:0000256" key="3">
    <source>
        <dbReference type="ARBA" id="ARBA00004406"/>
    </source>
</evidence>
<dbReference type="InterPro" id="IPR036396">
    <property type="entry name" value="Cyt_P450_sf"/>
</dbReference>
<evidence type="ECO:0000256" key="4">
    <source>
        <dbReference type="ARBA" id="ARBA00010617"/>
    </source>
</evidence>
<keyword evidence="14" id="KW-1133">Transmembrane helix</keyword>
<proteinExistence type="inferred from homology"/>
<evidence type="ECO:0000256" key="14">
    <source>
        <dbReference type="SAM" id="Phobius"/>
    </source>
</evidence>
<dbReference type="Pfam" id="PF00067">
    <property type="entry name" value="p450"/>
    <property type="match status" value="1"/>
</dbReference>
<comment type="cofactor">
    <cofactor evidence="1">
        <name>heme</name>
        <dbReference type="ChEBI" id="CHEBI:30413"/>
    </cofactor>
</comment>
<evidence type="ECO:0000256" key="7">
    <source>
        <dbReference type="ARBA" id="ARBA00022824"/>
    </source>
</evidence>
<protein>
    <submittedName>
        <fullName evidence="16">Cytochrome P450 9e2-like</fullName>
    </submittedName>
</protein>
<keyword evidence="12 14" id="KW-0472">Membrane</keyword>
<name>A0ABM1MRZ6_NICVS</name>
<dbReference type="SUPFAM" id="SSF48264">
    <property type="entry name" value="Cytochrome P450"/>
    <property type="match status" value="1"/>
</dbReference>
<evidence type="ECO:0000256" key="5">
    <source>
        <dbReference type="ARBA" id="ARBA00022617"/>
    </source>
</evidence>
<dbReference type="PROSITE" id="PS00086">
    <property type="entry name" value="CYTOCHROME_P450"/>
    <property type="match status" value="1"/>
</dbReference>
<dbReference type="PRINTS" id="PR00385">
    <property type="entry name" value="P450"/>
</dbReference>
<keyword evidence="5 13" id="KW-0349">Heme</keyword>
<keyword evidence="6 13" id="KW-0479">Metal-binding</keyword>
<reference evidence="16" key="1">
    <citation type="submission" date="2025-08" db="UniProtKB">
        <authorList>
            <consortium name="RefSeq"/>
        </authorList>
    </citation>
    <scope>IDENTIFICATION</scope>
    <source>
        <tissue evidence="16">Whole Larva</tissue>
    </source>
</reference>
<evidence type="ECO:0000313" key="15">
    <source>
        <dbReference type="Proteomes" id="UP000695000"/>
    </source>
</evidence>
<evidence type="ECO:0000256" key="10">
    <source>
        <dbReference type="ARBA" id="ARBA00023004"/>
    </source>
</evidence>
<keyword evidence="8" id="KW-0492">Microsome</keyword>
<dbReference type="GeneID" id="108563235"/>
<gene>
    <name evidence="16" type="primary">LOC108563235</name>
</gene>
<evidence type="ECO:0000256" key="8">
    <source>
        <dbReference type="ARBA" id="ARBA00022848"/>
    </source>
</evidence>
<evidence type="ECO:0000256" key="6">
    <source>
        <dbReference type="ARBA" id="ARBA00022723"/>
    </source>
</evidence>
<keyword evidence="10 13" id="KW-0408">Iron</keyword>
<evidence type="ECO:0000313" key="16">
    <source>
        <dbReference type="RefSeq" id="XP_017777346.1"/>
    </source>
</evidence>
<comment type="similarity">
    <text evidence="4 13">Belongs to the cytochrome P450 family.</text>
</comment>
<sequence length="525" mass="60407">MLCNSKKMLSYLLSIVVFAFLFYWKFVKPLNYWNERGVPNVKGFPVFGKQAAIVFRKINIIEWMKRTYKECPGTRYHGSHQFNRPVLVIKDPSLIKQIMVKDFGNFVNRIDVITKDMDPLLGNSLVFLHNQEWKTMRSTLSAAFTGSKMKEMTDLMLQLSHNFFKYLSKNGKSRFAVDMKDLSTRYTNDIIASCAYGIECNSLKDKSNDIYKLGKQISFDNVRVLKIFGFNIMPKLMKMMNINVLPKSAYAKFSSIIKESLAARESGNIIRPDMIQLLMMAKKGNLKYEESIKDDDTGFATVQEHYTEGRKMLTDNDIVAQALVFFLAGFEPVSTIISFMALELALNPDIQEKLYEEIERFGDIDYNKIISMRYLDMVVSETLRKWPSAPVLHRTCTVPFVLKAERPDESDLCIGVGDGVIIPIIGIQNDEKYFPNPERFDPERFSDENKDKVDKYTYLTFGTGPRNCIGSRFALLEIKMFFAVALKYFRIEAIEKTPSTLKLSPKEFPMKPIGGFWVGFSIRNS</sequence>
<keyword evidence="14" id="KW-0812">Transmembrane</keyword>
<evidence type="ECO:0000256" key="12">
    <source>
        <dbReference type="ARBA" id="ARBA00023136"/>
    </source>
</evidence>
<dbReference type="RefSeq" id="XP_017777346.1">
    <property type="nucleotide sequence ID" value="XM_017921857.1"/>
</dbReference>
<dbReference type="Proteomes" id="UP000695000">
    <property type="component" value="Unplaced"/>
</dbReference>
<accession>A0ABM1MRZ6</accession>
<dbReference type="InterPro" id="IPR050476">
    <property type="entry name" value="Insect_CytP450_Detox"/>
</dbReference>
<organism evidence="15 16">
    <name type="scientific">Nicrophorus vespilloides</name>
    <name type="common">Boreal carrion beetle</name>
    <dbReference type="NCBI Taxonomy" id="110193"/>
    <lineage>
        <taxon>Eukaryota</taxon>
        <taxon>Metazoa</taxon>
        <taxon>Ecdysozoa</taxon>
        <taxon>Arthropoda</taxon>
        <taxon>Hexapoda</taxon>
        <taxon>Insecta</taxon>
        <taxon>Pterygota</taxon>
        <taxon>Neoptera</taxon>
        <taxon>Endopterygota</taxon>
        <taxon>Coleoptera</taxon>
        <taxon>Polyphaga</taxon>
        <taxon>Staphyliniformia</taxon>
        <taxon>Silphidae</taxon>
        <taxon>Nicrophorinae</taxon>
        <taxon>Nicrophorus</taxon>
    </lineage>
</organism>
<keyword evidence="9 13" id="KW-0560">Oxidoreductase</keyword>
<keyword evidence="7" id="KW-0256">Endoplasmic reticulum</keyword>
<dbReference type="Gene3D" id="1.10.630.10">
    <property type="entry name" value="Cytochrome P450"/>
    <property type="match status" value="1"/>
</dbReference>
<dbReference type="CDD" id="cd11056">
    <property type="entry name" value="CYP6-like"/>
    <property type="match status" value="1"/>
</dbReference>
<dbReference type="PANTHER" id="PTHR24292">
    <property type="entry name" value="CYTOCHROME P450"/>
    <property type="match status" value="1"/>
</dbReference>
<dbReference type="PANTHER" id="PTHR24292:SF54">
    <property type="entry name" value="CYP9F3-RELATED"/>
    <property type="match status" value="1"/>
</dbReference>
<feature type="transmembrane region" description="Helical" evidence="14">
    <location>
        <begin position="9"/>
        <end position="26"/>
    </location>
</feature>
<evidence type="ECO:0000256" key="9">
    <source>
        <dbReference type="ARBA" id="ARBA00023002"/>
    </source>
</evidence>
<keyword evidence="15" id="KW-1185">Reference proteome</keyword>
<evidence type="ECO:0000256" key="1">
    <source>
        <dbReference type="ARBA" id="ARBA00001971"/>
    </source>
</evidence>
<evidence type="ECO:0000256" key="11">
    <source>
        <dbReference type="ARBA" id="ARBA00023033"/>
    </source>
</evidence>
<dbReference type="InterPro" id="IPR001128">
    <property type="entry name" value="Cyt_P450"/>
</dbReference>
<dbReference type="InterPro" id="IPR002401">
    <property type="entry name" value="Cyt_P450_E_grp-I"/>
</dbReference>
<evidence type="ECO:0000256" key="13">
    <source>
        <dbReference type="RuleBase" id="RU000461"/>
    </source>
</evidence>
<dbReference type="InterPro" id="IPR017972">
    <property type="entry name" value="Cyt_P450_CS"/>
</dbReference>
<evidence type="ECO:0000256" key="2">
    <source>
        <dbReference type="ARBA" id="ARBA00004174"/>
    </source>
</evidence>